<dbReference type="AlphaFoldDB" id="A0A9W4MUL5"/>
<dbReference type="PANTHER" id="PTHR42053:SF2">
    <property type="match status" value="1"/>
</dbReference>
<accession>A0A9W4MUL5</accession>
<keyword evidence="3" id="KW-1185">Reference proteome</keyword>
<evidence type="ECO:0000313" key="2">
    <source>
        <dbReference type="EMBL" id="CAG8160375.1"/>
    </source>
</evidence>
<sequence length="243" mass="26811">MPNAKPVLPPLQTQTPKSAAYPPHLHNGYMPSPSEFIKKEYPALRSAPLEHSSRIRKGPTSSPSDYIKLEEPDLKTPVEVPPAYKAFLDTLSQKFEKSGTSNSPTSQPASALSGSFIFSDSLRSPDSVDLRSPTVSLPPATPASAAPYRKRFPPPCRLRTQHLSILSPGVDSPRSATPRSATILRSPFSPDWKLRYYEAPHSATGKPVSVREIVTRTVTYKRTQLEAPPKGKRRKCREAKEVE</sequence>
<dbReference type="PANTHER" id="PTHR42053">
    <property type="match status" value="1"/>
</dbReference>
<feature type="compositionally biased region" description="Low complexity" evidence="1">
    <location>
        <begin position="132"/>
        <end position="147"/>
    </location>
</feature>
<feature type="region of interest" description="Disordered" evidence="1">
    <location>
        <begin position="223"/>
        <end position="243"/>
    </location>
</feature>
<evidence type="ECO:0000313" key="3">
    <source>
        <dbReference type="Proteomes" id="UP001153618"/>
    </source>
</evidence>
<organism evidence="2 3">
    <name type="scientific">Penicillium olsonii</name>
    <dbReference type="NCBI Taxonomy" id="99116"/>
    <lineage>
        <taxon>Eukaryota</taxon>
        <taxon>Fungi</taxon>
        <taxon>Dikarya</taxon>
        <taxon>Ascomycota</taxon>
        <taxon>Pezizomycotina</taxon>
        <taxon>Eurotiomycetes</taxon>
        <taxon>Eurotiomycetidae</taxon>
        <taxon>Eurotiales</taxon>
        <taxon>Aspergillaceae</taxon>
        <taxon>Penicillium</taxon>
    </lineage>
</organism>
<protein>
    <submittedName>
        <fullName evidence="2">Uncharacterized protein</fullName>
    </submittedName>
</protein>
<dbReference type="EMBL" id="CAJVOS010000035">
    <property type="protein sequence ID" value="CAG8160375.1"/>
    <property type="molecule type" value="Genomic_DNA"/>
</dbReference>
<dbReference type="Proteomes" id="UP001153618">
    <property type="component" value="Unassembled WGS sequence"/>
</dbReference>
<proteinExistence type="predicted"/>
<feature type="region of interest" description="Disordered" evidence="1">
    <location>
        <begin position="1"/>
        <end position="74"/>
    </location>
</feature>
<feature type="region of interest" description="Disordered" evidence="1">
    <location>
        <begin position="128"/>
        <end position="152"/>
    </location>
</feature>
<dbReference type="OrthoDB" id="5405654at2759"/>
<comment type="caution">
    <text evidence="2">The sequence shown here is derived from an EMBL/GenBank/DDBJ whole genome shotgun (WGS) entry which is preliminary data.</text>
</comment>
<name>A0A9W4MUL5_PENOL</name>
<reference evidence="2" key="1">
    <citation type="submission" date="2021-07" db="EMBL/GenBank/DDBJ databases">
        <authorList>
            <person name="Branca A.L. A."/>
        </authorList>
    </citation>
    <scope>NUCLEOTIDE SEQUENCE</scope>
</reference>
<gene>
    <name evidence="2" type="ORF">POLS_LOCUS6338</name>
</gene>
<evidence type="ECO:0000256" key="1">
    <source>
        <dbReference type="SAM" id="MobiDB-lite"/>
    </source>
</evidence>